<dbReference type="InterPro" id="IPR001763">
    <property type="entry name" value="Rhodanese-like_dom"/>
</dbReference>
<evidence type="ECO:0000313" key="4">
    <source>
        <dbReference type="Proteomes" id="UP001606210"/>
    </source>
</evidence>
<keyword evidence="4" id="KW-1185">Reference proteome</keyword>
<sequence length="348" mass="38972">MSHKPTTVNELGEFTVLIDARSPAEYALDHLPGAINCPVLDDEERRIVGTTYVQVSAFEARKIGGAMVARNIARHLEDLFHDKPRDWRPLVYCWRGGMRSGSFVNWLRLVGWDAQQLKGGYKAWRAHVIEQIALIAPQLDLRVLCGPTGSAKTRVLQALAADGEQVLDLEDLAAHRGSVLGGMPGRPQPSQKGFETALMQDLARFDLGRRVWVEAESRRIGRLTVPEPLLQRLRESRVIEIDATPEARLAYLLRDYAWLADDPQGLADKLGTLRELLPKDVLAQWQAWALHRELPPLFAALMAQHYDPLYARSQGRHLERLAHAQRVACDDLSDAGIHALARHIASLP</sequence>
<evidence type="ECO:0000313" key="3">
    <source>
        <dbReference type="EMBL" id="MFG6429861.1"/>
    </source>
</evidence>
<organism evidence="3 4">
    <name type="scientific">Pelomonas parva</name>
    <dbReference type="NCBI Taxonomy" id="3299032"/>
    <lineage>
        <taxon>Bacteria</taxon>
        <taxon>Pseudomonadati</taxon>
        <taxon>Pseudomonadota</taxon>
        <taxon>Betaproteobacteria</taxon>
        <taxon>Burkholderiales</taxon>
        <taxon>Sphaerotilaceae</taxon>
        <taxon>Roseateles</taxon>
    </lineage>
</organism>
<dbReference type="EC" id="2.5.1.-" evidence="3"/>
<dbReference type="Gene3D" id="3.40.250.10">
    <property type="entry name" value="Rhodanese-like domain"/>
    <property type="match status" value="1"/>
</dbReference>
<dbReference type="InterPro" id="IPR017582">
    <property type="entry name" value="SelU"/>
</dbReference>
<accession>A0ABW7EZR4</accession>
<dbReference type="InterPro" id="IPR027417">
    <property type="entry name" value="P-loop_NTPase"/>
</dbReference>
<gene>
    <name evidence="3" type="primary">mnmH</name>
    <name evidence="3" type="ORF">ACG00Y_08075</name>
</gene>
<dbReference type="PROSITE" id="PS50206">
    <property type="entry name" value="RHODANESE_3"/>
    <property type="match status" value="1"/>
</dbReference>
<dbReference type="PANTHER" id="PTHR30401:SF0">
    <property type="entry name" value="TRNA 2-SELENOURIDINE SYNTHASE"/>
    <property type="match status" value="1"/>
</dbReference>
<dbReference type="NCBIfam" id="TIGR03167">
    <property type="entry name" value="tRNA_sel_U_synt"/>
    <property type="match status" value="1"/>
</dbReference>
<dbReference type="Pfam" id="PF26341">
    <property type="entry name" value="AAA_SelU"/>
    <property type="match status" value="1"/>
</dbReference>
<comment type="caution">
    <text evidence="3">The sequence shown here is derived from an EMBL/GenBank/DDBJ whole genome shotgun (WGS) entry which is preliminary data.</text>
</comment>
<name>A0ABW7EZR4_9BURK</name>
<dbReference type="InterPro" id="IPR058840">
    <property type="entry name" value="AAA_SelU"/>
</dbReference>
<keyword evidence="1" id="KW-0711">Selenium</keyword>
<dbReference type="InterPro" id="IPR036873">
    <property type="entry name" value="Rhodanese-like_dom_sf"/>
</dbReference>
<reference evidence="3 4" key="1">
    <citation type="submission" date="2024-08" db="EMBL/GenBank/DDBJ databases">
        <authorList>
            <person name="Lu H."/>
        </authorList>
    </citation>
    <scope>NUCLEOTIDE SEQUENCE [LARGE SCALE GENOMIC DNA]</scope>
    <source>
        <strain evidence="3 4">LYH14W</strain>
    </source>
</reference>
<dbReference type="SUPFAM" id="SSF52821">
    <property type="entry name" value="Rhodanese/Cell cycle control phosphatase"/>
    <property type="match status" value="1"/>
</dbReference>
<evidence type="ECO:0000256" key="1">
    <source>
        <dbReference type="ARBA" id="ARBA00023266"/>
    </source>
</evidence>
<dbReference type="RefSeq" id="WP_394477665.1">
    <property type="nucleotide sequence ID" value="NZ_JBIGHV010000003.1"/>
</dbReference>
<dbReference type="Pfam" id="PF00581">
    <property type="entry name" value="Rhodanese"/>
    <property type="match status" value="1"/>
</dbReference>
<evidence type="ECO:0000259" key="2">
    <source>
        <dbReference type="PROSITE" id="PS50206"/>
    </source>
</evidence>
<proteinExistence type="predicted"/>
<dbReference type="SUPFAM" id="SSF52540">
    <property type="entry name" value="P-loop containing nucleoside triphosphate hydrolases"/>
    <property type="match status" value="1"/>
</dbReference>
<dbReference type="PANTHER" id="PTHR30401">
    <property type="entry name" value="TRNA 2-SELENOURIDINE SYNTHASE"/>
    <property type="match status" value="1"/>
</dbReference>
<dbReference type="GO" id="GO:0016740">
    <property type="term" value="F:transferase activity"/>
    <property type="evidence" value="ECO:0007669"/>
    <property type="project" value="UniProtKB-KW"/>
</dbReference>
<dbReference type="Proteomes" id="UP001606210">
    <property type="component" value="Unassembled WGS sequence"/>
</dbReference>
<protein>
    <submittedName>
        <fullName evidence="3">tRNA 2-selenouridine(34) synthase MnmH</fullName>
        <ecNumber evidence="3">2.5.1.-</ecNumber>
    </submittedName>
</protein>
<feature type="domain" description="Rhodanese" evidence="2">
    <location>
        <begin position="11"/>
        <end position="133"/>
    </location>
</feature>
<dbReference type="SMART" id="SM00450">
    <property type="entry name" value="RHOD"/>
    <property type="match status" value="1"/>
</dbReference>
<dbReference type="NCBIfam" id="NF008750">
    <property type="entry name" value="PRK11784.1-2"/>
    <property type="match status" value="1"/>
</dbReference>
<keyword evidence="3" id="KW-0808">Transferase</keyword>
<dbReference type="EMBL" id="JBIGHV010000003">
    <property type="protein sequence ID" value="MFG6429861.1"/>
    <property type="molecule type" value="Genomic_DNA"/>
</dbReference>
<dbReference type="NCBIfam" id="NF008752">
    <property type="entry name" value="PRK11784.1-4"/>
    <property type="match status" value="1"/>
</dbReference>